<dbReference type="AlphaFoldDB" id="M5U318"/>
<dbReference type="OrthoDB" id="257883at2"/>
<reference evidence="1 2" key="1">
    <citation type="journal article" date="2013" name="Mar. Genomics">
        <title>Expression of sulfatases in Rhodopirellula baltica and the diversity of sulfatases in the genus Rhodopirellula.</title>
        <authorList>
            <person name="Wegner C.E."/>
            <person name="Richter-Heitmann T."/>
            <person name="Klindworth A."/>
            <person name="Klockow C."/>
            <person name="Richter M."/>
            <person name="Achstetter T."/>
            <person name="Glockner F.O."/>
            <person name="Harder J."/>
        </authorList>
    </citation>
    <scope>NUCLEOTIDE SEQUENCE [LARGE SCALE GENOMIC DNA]</scope>
    <source>
        <strain evidence="1 2">SM41</strain>
    </source>
</reference>
<organism evidence="1 2">
    <name type="scientific">Rhodopirellula sallentina SM41</name>
    <dbReference type="NCBI Taxonomy" id="1263870"/>
    <lineage>
        <taxon>Bacteria</taxon>
        <taxon>Pseudomonadati</taxon>
        <taxon>Planctomycetota</taxon>
        <taxon>Planctomycetia</taxon>
        <taxon>Pirellulales</taxon>
        <taxon>Pirellulaceae</taxon>
        <taxon>Rhodopirellula</taxon>
    </lineage>
</organism>
<dbReference type="Proteomes" id="UP000011885">
    <property type="component" value="Unassembled WGS sequence"/>
</dbReference>
<gene>
    <name evidence="1" type="ORF">RSSM_06355</name>
</gene>
<keyword evidence="2" id="KW-1185">Reference proteome</keyword>
<accession>M5U318</accession>
<protein>
    <submittedName>
        <fullName evidence="1">Uncharacterized protein</fullName>
    </submittedName>
</protein>
<dbReference type="RefSeq" id="WP_008688207.1">
    <property type="nucleotide sequence ID" value="NZ_ANOH01000443.1"/>
</dbReference>
<comment type="caution">
    <text evidence="1">The sequence shown here is derived from an EMBL/GenBank/DDBJ whole genome shotgun (WGS) entry which is preliminary data.</text>
</comment>
<sequence length="264" mass="29332">MSDPNYAKSSTTSDPDADCFAEVTNGIYRNVVPESVWRAIRFAVRHELPAKNPTIMMMFVRIAEVYDNVHAFLSSKLPEATGPERSAMALILDPPTGIRNAEYLPDEIESPGEMDLCWSEFLVTGELSPIEKVVAVLDREDRSRHTIDTLLSKETDSPVTVDDNAIGELGKIGIVLGQTNGQWKIVSPGDIDVLLWFGIKDQIPTCVQFFELMNEEQRVHIANKGAAMWSLRANASQHGKIRMFCEEQSQLEGGRARLLISPAS</sequence>
<name>M5U318_9BACT</name>
<evidence type="ECO:0000313" key="2">
    <source>
        <dbReference type="Proteomes" id="UP000011885"/>
    </source>
</evidence>
<proteinExistence type="predicted"/>
<dbReference type="PATRIC" id="fig|1263870.3.peg.6735"/>
<dbReference type="EMBL" id="ANOH01000443">
    <property type="protein sequence ID" value="EMI52241.1"/>
    <property type="molecule type" value="Genomic_DNA"/>
</dbReference>
<evidence type="ECO:0000313" key="1">
    <source>
        <dbReference type="EMBL" id="EMI52241.1"/>
    </source>
</evidence>